<feature type="compositionally biased region" description="Polar residues" evidence="1">
    <location>
        <begin position="264"/>
        <end position="273"/>
    </location>
</feature>
<evidence type="ECO:0000256" key="1">
    <source>
        <dbReference type="SAM" id="MobiDB-lite"/>
    </source>
</evidence>
<keyword evidence="3" id="KW-1185">Reference proteome</keyword>
<gene>
    <name evidence="2" type="ORF">JCM19239_7346</name>
</gene>
<dbReference type="Proteomes" id="UP000029223">
    <property type="component" value="Unassembled WGS sequence"/>
</dbReference>
<sequence length="452" mass="50884">MTTRARALCFLQSILATGHCSLIHKDHLGRMLPRCTTLALVEGFTMTVEIGQYLGQDGVWLKNNHTRLFIQKFGGMTPEFSSLCQLDDSTQWVNTHWNPHFKSPFSGKLNPASQEQHSYWGIELMRQAAGTFPCAPTFGPGNSELLPHGDTANMDWQLEDAQQTKSGQQEAVYAHWKLTGNYQGLHYRKWDILPASSSTHYMVLEVVNPSKQNIEINLAWHTTLGATFLERGCLIETNCNQFKTAPSGTEFDHTSALKSGAEFTSLSEAPDSQSNHRKTKDVSTMPGYNGHSEFISGVTDHSRYLWSVCINPYLRMAYLTLVPFDAIERQANASSMNYWMHSGGRDFTPWADYQGGVDRNYALGMETSIGASCLGLDWARKHPKYLGKPTYRTLAAGTSLRFPCINTIFEVDLTTSTDKQQQRKSIHQQVERHISTLDTRFSVFTTLTQKDD</sequence>
<reference evidence="3" key="2">
    <citation type="submission" date="2014-09" db="EMBL/GenBank/DDBJ databases">
        <authorList>
            <consortium name="NBRP consortium"/>
            <person name="Sawabe T."/>
            <person name="Meirelles P."/>
            <person name="Nakanishi M."/>
            <person name="Sayaka M."/>
            <person name="Hattori M."/>
            <person name="Ohkuma M."/>
        </authorList>
    </citation>
    <scope>NUCLEOTIDE SEQUENCE [LARGE SCALE GENOMIC DNA]</scope>
    <source>
        <strain evidence="3">JCM 19239</strain>
    </source>
</reference>
<accession>A0ABQ0J7M7</accession>
<organism evidence="2 3">
    <name type="scientific">Vibrio variabilis</name>
    <dbReference type="NCBI Taxonomy" id="990271"/>
    <lineage>
        <taxon>Bacteria</taxon>
        <taxon>Pseudomonadati</taxon>
        <taxon>Pseudomonadota</taxon>
        <taxon>Gammaproteobacteria</taxon>
        <taxon>Vibrionales</taxon>
        <taxon>Vibrionaceae</taxon>
        <taxon>Vibrio</taxon>
    </lineage>
</organism>
<dbReference type="EMBL" id="BBMS01000005">
    <property type="protein sequence ID" value="GAL24746.1"/>
    <property type="molecule type" value="Genomic_DNA"/>
</dbReference>
<evidence type="ECO:0000313" key="3">
    <source>
        <dbReference type="Proteomes" id="UP000029223"/>
    </source>
</evidence>
<evidence type="ECO:0000313" key="2">
    <source>
        <dbReference type="EMBL" id="GAL24746.1"/>
    </source>
</evidence>
<feature type="region of interest" description="Disordered" evidence="1">
    <location>
        <begin position="264"/>
        <end position="283"/>
    </location>
</feature>
<proteinExistence type="predicted"/>
<reference evidence="3" key="1">
    <citation type="submission" date="2014-09" db="EMBL/GenBank/DDBJ databases">
        <title>Vibrio variabilis JCM 19239. (C206) whole genome shotgun sequence.</title>
        <authorList>
            <person name="Sawabe T."/>
            <person name="Meirelles P."/>
            <person name="Nakanishi M."/>
            <person name="Sayaka M."/>
            <person name="Hattori M."/>
            <person name="Ohkuma M."/>
        </authorList>
    </citation>
    <scope>NUCLEOTIDE SEQUENCE [LARGE SCALE GENOMIC DNA]</scope>
    <source>
        <strain evidence="3">JCM 19239</strain>
    </source>
</reference>
<name>A0ABQ0J7M7_9VIBR</name>
<protein>
    <submittedName>
        <fullName evidence="2">Uncharacterized protein</fullName>
    </submittedName>
</protein>
<dbReference type="Gene3D" id="2.70.98.10">
    <property type="match status" value="1"/>
</dbReference>
<comment type="caution">
    <text evidence="2">The sequence shown here is derived from an EMBL/GenBank/DDBJ whole genome shotgun (WGS) entry which is preliminary data.</text>
</comment>
<dbReference type="InterPro" id="IPR014718">
    <property type="entry name" value="GH-type_carb-bd"/>
</dbReference>